<dbReference type="Proteomes" id="UP001234178">
    <property type="component" value="Unassembled WGS sequence"/>
</dbReference>
<evidence type="ECO:0000256" key="2">
    <source>
        <dbReference type="ARBA" id="ARBA00022741"/>
    </source>
</evidence>
<dbReference type="PROSITE" id="PS51553">
    <property type="entry name" value="GMPS_ATP_PPASE"/>
    <property type="match status" value="1"/>
</dbReference>
<evidence type="ECO:0000256" key="1">
    <source>
        <dbReference type="ARBA" id="ARBA00022598"/>
    </source>
</evidence>
<keyword evidence="5 6" id="KW-0067">ATP-binding</keyword>
<dbReference type="SUPFAM" id="SSF52402">
    <property type="entry name" value="Adenine nucleotide alpha hydrolases-like"/>
    <property type="match status" value="1"/>
</dbReference>
<dbReference type="InterPro" id="IPR025777">
    <property type="entry name" value="GMPS_ATP_PPase_dom"/>
</dbReference>
<dbReference type="PANTHER" id="PTHR11922">
    <property type="entry name" value="GMP SYNTHASE-RELATED"/>
    <property type="match status" value="1"/>
</dbReference>
<comment type="caution">
    <text evidence="8">The sequence shown here is derived from an EMBL/GenBank/DDBJ whole genome shotgun (WGS) entry which is preliminary data.</text>
</comment>
<gene>
    <name evidence="8" type="ORF">OUZ56_000225</name>
</gene>
<evidence type="ECO:0000313" key="8">
    <source>
        <dbReference type="EMBL" id="KAK4018155.1"/>
    </source>
</evidence>
<keyword evidence="4 6" id="KW-0658">Purine biosynthesis</keyword>
<keyword evidence="2 6" id="KW-0547">Nucleotide-binding</keyword>
<evidence type="ECO:0000256" key="4">
    <source>
        <dbReference type="ARBA" id="ARBA00022755"/>
    </source>
</evidence>
<dbReference type="Gene3D" id="3.40.50.620">
    <property type="entry name" value="HUPs"/>
    <property type="match status" value="1"/>
</dbReference>
<dbReference type="PANTHER" id="PTHR11922:SF2">
    <property type="entry name" value="GMP SYNTHASE [GLUTAMINE-HYDROLYZING]"/>
    <property type="match status" value="1"/>
</dbReference>
<keyword evidence="1" id="KW-0436">Ligase</keyword>
<sequence>MEDKYCISSCSTTVDCKEVRRTVERNKIVLMLESGGVDSAVCAALLHKALLQGDDSSTVQDIDIGFLRKDESEQVITSVQQLKLNLRVVKASRQTLSLFWTVNPEGKRRIIGNSFVKEADRTTNDLNLSWNNLLLGQGALRPDFIESASHRAYSRADAIKTHNDSEMVRQLRLHSRVVEPLKCNCIKVLPALWHSNFHKDEVRALVRELGLPLELFTGTSPVSWSRFVNSNHLRRRTVHGS</sequence>
<feature type="binding site" evidence="6">
    <location>
        <begin position="34"/>
        <end position="40"/>
    </location>
    <ligand>
        <name>ATP</name>
        <dbReference type="ChEBI" id="CHEBI:30616"/>
    </ligand>
</feature>
<feature type="domain" description="GMPS ATP-PPase" evidence="7">
    <location>
        <begin position="6"/>
        <end position="218"/>
    </location>
</feature>
<evidence type="ECO:0000259" key="7">
    <source>
        <dbReference type="PROSITE" id="PS51553"/>
    </source>
</evidence>
<name>A0ABQ9ZZ10_9CRUS</name>
<keyword evidence="3 6" id="KW-0332">GMP biosynthesis</keyword>
<evidence type="ECO:0000256" key="5">
    <source>
        <dbReference type="ARBA" id="ARBA00022840"/>
    </source>
</evidence>
<accession>A0ABQ9ZZ10</accession>
<dbReference type="EMBL" id="JAOYFB010000036">
    <property type="protein sequence ID" value="KAK4018155.1"/>
    <property type="molecule type" value="Genomic_DNA"/>
</dbReference>
<reference evidence="8 9" key="1">
    <citation type="journal article" date="2023" name="Nucleic Acids Res.">
        <title>The hologenome of Daphnia magna reveals possible DNA methylation and microbiome-mediated evolution of the host genome.</title>
        <authorList>
            <person name="Chaturvedi A."/>
            <person name="Li X."/>
            <person name="Dhandapani V."/>
            <person name="Marshall H."/>
            <person name="Kissane S."/>
            <person name="Cuenca-Cambronero M."/>
            <person name="Asole G."/>
            <person name="Calvet F."/>
            <person name="Ruiz-Romero M."/>
            <person name="Marangio P."/>
            <person name="Guigo R."/>
            <person name="Rago D."/>
            <person name="Mirbahai L."/>
            <person name="Eastwood N."/>
            <person name="Colbourne J.K."/>
            <person name="Zhou J."/>
            <person name="Mallon E."/>
            <person name="Orsini L."/>
        </authorList>
    </citation>
    <scope>NUCLEOTIDE SEQUENCE [LARGE SCALE GENOMIC DNA]</scope>
    <source>
        <strain evidence="8">LRV0_1</strain>
    </source>
</reference>
<evidence type="ECO:0000313" key="9">
    <source>
        <dbReference type="Proteomes" id="UP001234178"/>
    </source>
</evidence>
<protein>
    <recommendedName>
        <fullName evidence="7">GMPS ATP-PPase domain-containing protein</fullName>
    </recommendedName>
</protein>
<keyword evidence="9" id="KW-1185">Reference proteome</keyword>
<evidence type="ECO:0000256" key="3">
    <source>
        <dbReference type="ARBA" id="ARBA00022749"/>
    </source>
</evidence>
<evidence type="ECO:0000256" key="6">
    <source>
        <dbReference type="PROSITE-ProRule" id="PRU00886"/>
    </source>
</evidence>
<dbReference type="InterPro" id="IPR014729">
    <property type="entry name" value="Rossmann-like_a/b/a_fold"/>
</dbReference>
<proteinExistence type="predicted"/>
<organism evidence="8 9">
    <name type="scientific">Daphnia magna</name>
    <dbReference type="NCBI Taxonomy" id="35525"/>
    <lineage>
        <taxon>Eukaryota</taxon>
        <taxon>Metazoa</taxon>
        <taxon>Ecdysozoa</taxon>
        <taxon>Arthropoda</taxon>
        <taxon>Crustacea</taxon>
        <taxon>Branchiopoda</taxon>
        <taxon>Diplostraca</taxon>
        <taxon>Cladocera</taxon>
        <taxon>Anomopoda</taxon>
        <taxon>Daphniidae</taxon>
        <taxon>Daphnia</taxon>
    </lineage>
</organism>